<sequence length="85" mass="8786">MKRKGEPGGEAGCAATRMAAVGGVAAVAAATRTPRHRALVPLTAKPRQPPAGRRERTCTFPSFELPKKCIFRAAAVLGSETNGGV</sequence>
<keyword evidence="2" id="KW-1185">Reference proteome</keyword>
<evidence type="ECO:0000313" key="2">
    <source>
        <dbReference type="Proteomes" id="UP000835052"/>
    </source>
</evidence>
<comment type="caution">
    <text evidence="1">The sequence shown here is derived from an EMBL/GenBank/DDBJ whole genome shotgun (WGS) entry which is preliminary data.</text>
</comment>
<proteinExistence type="predicted"/>
<name>A0A8S1HJD5_9PELO</name>
<organism evidence="1 2">
    <name type="scientific">Caenorhabditis auriculariae</name>
    <dbReference type="NCBI Taxonomy" id="2777116"/>
    <lineage>
        <taxon>Eukaryota</taxon>
        <taxon>Metazoa</taxon>
        <taxon>Ecdysozoa</taxon>
        <taxon>Nematoda</taxon>
        <taxon>Chromadorea</taxon>
        <taxon>Rhabditida</taxon>
        <taxon>Rhabditina</taxon>
        <taxon>Rhabditomorpha</taxon>
        <taxon>Rhabditoidea</taxon>
        <taxon>Rhabditidae</taxon>
        <taxon>Peloderinae</taxon>
        <taxon>Caenorhabditis</taxon>
    </lineage>
</organism>
<dbReference type="Proteomes" id="UP000835052">
    <property type="component" value="Unassembled WGS sequence"/>
</dbReference>
<reference evidence="1" key="1">
    <citation type="submission" date="2020-10" db="EMBL/GenBank/DDBJ databases">
        <authorList>
            <person name="Kikuchi T."/>
        </authorList>
    </citation>
    <scope>NUCLEOTIDE SEQUENCE</scope>
    <source>
        <strain evidence="1">NKZ352</strain>
    </source>
</reference>
<accession>A0A8S1HJD5</accession>
<dbReference type="EMBL" id="CAJGYM010000077">
    <property type="protein sequence ID" value="CAD6196659.1"/>
    <property type="molecule type" value="Genomic_DNA"/>
</dbReference>
<protein>
    <submittedName>
        <fullName evidence="1">Uncharacterized protein</fullName>
    </submittedName>
</protein>
<evidence type="ECO:0000313" key="1">
    <source>
        <dbReference type="EMBL" id="CAD6196659.1"/>
    </source>
</evidence>
<gene>
    <name evidence="1" type="ORF">CAUJ_LOCUS12572</name>
</gene>
<dbReference type="AlphaFoldDB" id="A0A8S1HJD5"/>